<dbReference type="EMBL" id="JBHSQJ010000006">
    <property type="protein sequence ID" value="MFC5905982.1"/>
    <property type="molecule type" value="Genomic_DNA"/>
</dbReference>
<feature type="domain" description="SGNH hydrolase-type esterase" evidence="1">
    <location>
        <begin position="9"/>
        <end position="185"/>
    </location>
</feature>
<dbReference type="InterPro" id="IPR013830">
    <property type="entry name" value="SGNH_hydro"/>
</dbReference>
<keyword evidence="3" id="KW-1185">Reference proteome</keyword>
<evidence type="ECO:0000313" key="3">
    <source>
        <dbReference type="Proteomes" id="UP001596174"/>
    </source>
</evidence>
<dbReference type="InterPro" id="IPR036514">
    <property type="entry name" value="SGNH_hydro_sf"/>
</dbReference>
<dbReference type="RefSeq" id="WP_380578945.1">
    <property type="nucleotide sequence ID" value="NZ_JBHSQJ010000006.1"/>
</dbReference>
<reference evidence="3" key="1">
    <citation type="journal article" date="2019" name="Int. J. Syst. Evol. Microbiol.">
        <title>The Global Catalogue of Microorganisms (GCM) 10K type strain sequencing project: providing services to taxonomists for standard genome sequencing and annotation.</title>
        <authorList>
            <consortium name="The Broad Institute Genomics Platform"/>
            <consortium name="The Broad Institute Genome Sequencing Center for Infectious Disease"/>
            <person name="Wu L."/>
            <person name="Ma J."/>
        </authorList>
    </citation>
    <scope>NUCLEOTIDE SEQUENCE [LARGE SCALE GENOMIC DNA]</scope>
    <source>
        <strain evidence="3">JCM 4816</strain>
    </source>
</reference>
<accession>A0ABW1FVT3</accession>
<gene>
    <name evidence="2" type="ORF">ACFP3V_01940</name>
</gene>
<dbReference type="CDD" id="cd01832">
    <property type="entry name" value="SGNH_hydrolase_like_1"/>
    <property type="match status" value="1"/>
</dbReference>
<dbReference type="Pfam" id="PF13472">
    <property type="entry name" value="Lipase_GDSL_2"/>
    <property type="match status" value="1"/>
</dbReference>
<keyword evidence="2" id="KW-0378">Hydrolase</keyword>
<dbReference type="PANTHER" id="PTHR43784:SF2">
    <property type="entry name" value="GDSL-LIKE LIPASE_ACYLHYDROLASE, PUTATIVE (AFU_ORTHOLOGUE AFUA_2G00820)-RELATED"/>
    <property type="match status" value="1"/>
</dbReference>
<dbReference type="Proteomes" id="UP001596174">
    <property type="component" value="Unassembled WGS sequence"/>
</dbReference>
<dbReference type="EC" id="3.1.-.-" evidence="2"/>
<dbReference type="SUPFAM" id="SSF52266">
    <property type="entry name" value="SGNH hydrolase"/>
    <property type="match status" value="1"/>
</dbReference>
<comment type="caution">
    <text evidence="2">The sequence shown here is derived from an EMBL/GenBank/DDBJ whole genome shotgun (WGS) entry which is preliminary data.</text>
</comment>
<dbReference type="PANTHER" id="PTHR43784">
    <property type="entry name" value="GDSL-LIKE LIPASE/ACYLHYDROLASE, PUTATIVE (AFU_ORTHOLOGUE AFUA_2G00820)-RELATED"/>
    <property type="match status" value="1"/>
</dbReference>
<name>A0ABW1FVT3_9ACTN</name>
<evidence type="ECO:0000259" key="1">
    <source>
        <dbReference type="Pfam" id="PF13472"/>
    </source>
</evidence>
<dbReference type="Gene3D" id="3.40.50.1110">
    <property type="entry name" value="SGNH hydrolase"/>
    <property type="match status" value="1"/>
</dbReference>
<dbReference type="GO" id="GO:0016787">
    <property type="term" value="F:hydrolase activity"/>
    <property type="evidence" value="ECO:0007669"/>
    <property type="project" value="UniProtKB-KW"/>
</dbReference>
<evidence type="ECO:0000313" key="2">
    <source>
        <dbReference type="EMBL" id="MFC5905982.1"/>
    </source>
</evidence>
<organism evidence="2 3">
    <name type="scientific">Streptacidiphilus monticola</name>
    <dbReference type="NCBI Taxonomy" id="2161674"/>
    <lineage>
        <taxon>Bacteria</taxon>
        <taxon>Bacillati</taxon>
        <taxon>Actinomycetota</taxon>
        <taxon>Actinomycetes</taxon>
        <taxon>Kitasatosporales</taxon>
        <taxon>Streptomycetaceae</taxon>
        <taxon>Streptacidiphilus</taxon>
    </lineage>
</organism>
<protein>
    <submittedName>
        <fullName evidence="2">SGNH/GDSL hydrolase family protein</fullName>
        <ecNumber evidence="2">3.1.-.-</ecNumber>
    </submittedName>
</protein>
<sequence>MNEIRSMVAVGDSFTEGLGDEVLPDGHFRGWADRLAERLAEAAAPEPFRYANLGVRGKLIGQILADQVDTAAAMGTDLVTLNGGLNDMMRPGCDLARVRAQVLAAADRLCASGATLLTFYAIDPSRRMRGGARMLPALAQLHETVAELERRPNTVVVDLFTARCFDDPRLWDEDRLHMSAEGHRRVAEACAQALGLPARFDWREPLPAAAAAPLAVRLRRDLRWLRVHVLPWALRRLTGKSSGDNRPPKRPELLAVE</sequence>
<dbReference type="InterPro" id="IPR053140">
    <property type="entry name" value="GDSL_Rv0518-like"/>
</dbReference>
<proteinExistence type="predicted"/>